<dbReference type="PROSITE" id="PS51160">
    <property type="entry name" value="ACYLPHOSPHATASE_3"/>
    <property type="match status" value="1"/>
</dbReference>
<dbReference type="SUPFAM" id="SSF54975">
    <property type="entry name" value="Acylphosphatase/BLUF domain-like"/>
    <property type="match status" value="1"/>
</dbReference>
<dbReference type="PANTHER" id="PTHR47268:SF4">
    <property type="entry name" value="ACYLPHOSPHATASE"/>
    <property type="match status" value="1"/>
</dbReference>
<dbReference type="InterPro" id="IPR036046">
    <property type="entry name" value="Acylphosphatase-like_dom_sf"/>
</dbReference>
<dbReference type="EMBL" id="LNQE01001512">
    <property type="protein sequence ID" value="KUG16145.1"/>
    <property type="molecule type" value="Genomic_DNA"/>
</dbReference>
<dbReference type="GO" id="GO:0003998">
    <property type="term" value="F:acylphosphatase activity"/>
    <property type="evidence" value="ECO:0007669"/>
    <property type="project" value="InterPro"/>
</dbReference>
<evidence type="ECO:0000259" key="1">
    <source>
        <dbReference type="PROSITE" id="PS51160"/>
    </source>
</evidence>
<reference evidence="2" key="1">
    <citation type="journal article" date="2015" name="Proc. Natl. Acad. Sci. U.S.A.">
        <title>Networks of energetic and metabolic interactions define dynamics in microbial communities.</title>
        <authorList>
            <person name="Embree M."/>
            <person name="Liu J.K."/>
            <person name="Al-Bassam M.M."/>
            <person name="Zengler K."/>
        </authorList>
    </citation>
    <scope>NUCLEOTIDE SEQUENCE</scope>
</reference>
<proteinExistence type="predicted"/>
<comment type="caution">
    <text evidence="2">The sequence shown here is derived from an EMBL/GenBank/DDBJ whole genome shotgun (WGS) entry which is preliminary data.</text>
</comment>
<dbReference type="InterPro" id="IPR020456">
    <property type="entry name" value="Acylphosphatase"/>
</dbReference>
<evidence type="ECO:0000313" key="2">
    <source>
        <dbReference type="EMBL" id="KUG16145.1"/>
    </source>
</evidence>
<dbReference type="InterPro" id="IPR001792">
    <property type="entry name" value="Acylphosphatase-like_dom"/>
</dbReference>
<name>A0A0W8F5P7_9ZZZZ</name>
<dbReference type="Pfam" id="PF00708">
    <property type="entry name" value="Acylphosphatase"/>
    <property type="match status" value="1"/>
</dbReference>
<dbReference type="AlphaFoldDB" id="A0A0W8F5P7"/>
<dbReference type="PANTHER" id="PTHR47268">
    <property type="entry name" value="ACYLPHOSPHATASE"/>
    <property type="match status" value="1"/>
</dbReference>
<sequence>MLKLTAYVSGKVQMAGYRSKIATIARVFGLKGYVMNLPDSRVKIVAEGHEADLERFLEAVRIKNTLIDVEEIKADFSEANGSYEEFFKIAGEGETDARLDQAAEYLKELISAVREGFKDNGSKLDSMSSSLKDISGKQDDLKKSITEGFRETGSYLKDISGKQDDLKKSITEGFRETGSYLKDISGKQDDLKKSITEGFRETGSSLKDISGKQDQIIDRIDCAREEIVSEVSGMRSDLKGRTEERLQRIESDVTEIKARMRS</sequence>
<gene>
    <name evidence="2" type="ORF">ASZ90_014188</name>
</gene>
<dbReference type="Gene3D" id="3.30.70.100">
    <property type="match status" value="1"/>
</dbReference>
<feature type="domain" description="Acylphosphatase-like" evidence="1">
    <location>
        <begin position="3"/>
        <end position="91"/>
    </location>
</feature>
<protein>
    <submittedName>
        <fullName evidence="2">Acylphosphatase-like</fullName>
    </submittedName>
</protein>
<organism evidence="2">
    <name type="scientific">hydrocarbon metagenome</name>
    <dbReference type="NCBI Taxonomy" id="938273"/>
    <lineage>
        <taxon>unclassified sequences</taxon>
        <taxon>metagenomes</taxon>
        <taxon>ecological metagenomes</taxon>
    </lineage>
</organism>
<accession>A0A0W8F5P7</accession>